<feature type="transmembrane region" description="Helical" evidence="7">
    <location>
        <begin position="357"/>
        <end position="390"/>
    </location>
</feature>
<evidence type="ECO:0000256" key="3">
    <source>
        <dbReference type="ARBA" id="ARBA00022475"/>
    </source>
</evidence>
<evidence type="ECO:0000256" key="4">
    <source>
        <dbReference type="ARBA" id="ARBA00022692"/>
    </source>
</evidence>
<evidence type="ECO:0000313" key="9">
    <source>
        <dbReference type="Proteomes" id="UP000283458"/>
    </source>
</evidence>
<comment type="similarity">
    <text evidence="2">Belongs to the polysaccharide synthase family.</text>
</comment>
<gene>
    <name evidence="8" type="ORF">D3877_07050</name>
</gene>
<evidence type="ECO:0008006" key="10">
    <source>
        <dbReference type="Google" id="ProtNLM"/>
    </source>
</evidence>
<feature type="transmembrane region" description="Helical" evidence="7">
    <location>
        <begin position="139"/>
        <end position="160"/>
    </location>
</feature>
<proteinExistence type="inferred from homology"/>
<dbReference type="PANTHER" id="PTHR30250">
    <property type="entry name" value="PST FAMILY PREDICTED COLANIC ACID TRANSPORTER"/>
    <property type="match status" value="1"/>
</dbReference>
<organism evidence="8 9">
    <name type="scientific">Azospirillum cavernae</name>
    <dbReference type="NCBI Taxonomy" id="2320860"/>
    <lineage>
        <taxon>Bacteria</taxon>
        <taxon>Pseudomonadati</taxon>
        <taxon>Pseudomonadota</taxon>
        <taxon>Alphaproteobacteria</taxon>
        <taxon>Rhodospirillales</taxon>
        <taxon>Azospirillaceae</taxon>
        <taxon>Azospirillum</taxon>
    </lineage>
</organism>
<dbReference type="GO" id="GO:0005886">
    <property type="term" value="C:plasma membrane"/>
    <property type="evidence" value="ECO:0007669"/>
    <property type="project" value="UniProtKB-SubCell"/>
</dbReference>
<evidence type="ECO:0000256" key="7">
    <source>
        <dbReference type="SAM" id="Phobius"/>
    </source>
</evidence>
<feature type="transmembrane region" description="Helical" evidence="7">
    <location>
        <begin position="73"/>
        <end position="96"/>
    </location>
</feature>
<dbReference type="EMBL" id="QYUL01000001">
    <property type="protein sequence ID" value="RJF84314.1"/>
    <property type="molecule type" value="Genomic_DNA"/>
</dbReference>
<dbReference type="Pfam" id="PF13440">
    <property type="entry name" value="Polysacc_synt_3"/>
    <property type="match status" value="1"/>
</dbReference>
<feature type="transmembrane region" description="Helical" evidence="7">
    <location>
        <begin position="108"/>
        <end position="127"/>
    </location>
</feature>
<evidence type="ECO:0000256" key="5">
    <source>
        <dbReference type="ARBA" id="ARBA00022989"/>
    </source>
</evidence>
<dbReference type="PANTHER" id="PTHR30250:SF10">
    <property type="entry name" value="LIPOPOLYSACCHARIDE BIOSYNTHESIS PROTEIN WZXC"/>
    <property type="match status" value="1"/>
</dbReference>
<keyword evidence="5 7" id="KW-1133">Transmembrane helix</keyword>
<keyword evidence="6 7" id="KW-0472">Membrane</keyword>
<name>A0A418W302_9PROT</name>
<reference evidence="8 9" key="1">
    <citation type="submission" date="2018-09" db="EMBL/GenBank/DDBJ databases">
        <authorList>
            <person name="Zhu H."/>
        </authorList>
    </citation>
    <scope>NUCLEOTIDE SEQUENCE [LARGE SCALE GENOMIC DNA]</scope>
    <source>
        <strain evidence="8 9">K2W22B-5</strain>
    </source>
</reference>
<evidence type="ECO:0000256" key="2">
    <source>
        <dbReference type="ARBA" id="ARBA00007430"/>
    </source>
</evidence>
<feature type="transmembrane region" description="Helical" evidence="7">
    <location>
        <begin position="437"/>
        <end position="458"/>
    </location>
</feature>
<feature type="transmembrane region" description="Helical" evidence="7">
    <location>
        <begin position="287"/>
        <end position="309"/>
    </location>
</feature>
<evidence type="ECO:0000256" key="1">
    <source>
        <dbReference type="ARBA" id="ARBA00004651"/>
    </source>
</evidence>
<keyword evidence="3" id="KW-1003">Cell membrane</keyword>
<evidence type="ECO:0000313" key="8">
    <source>
        <dbReference type="EMBL" id="RJF84314.1"/>
    </source>
</evidence>
<feature type="transmembrane region" description="Helical" evidence="7">
    <location>
        <begin position="321"/>
        <end position="345"/>
    </location>
</feature>
<evidence type="ECO:0000256" key="6">
    <source>
        <dbReference type="ARBA" id="ARBA00023136"/>
    </source>
</evidence>
<sequence length="488" mass="51565">MRRSLLYSFVEKNASLLVTIASTVVLARLLTPAETGAFSVAAAFINISQFLRDFGVASYILQERDLTAQRLRAAMGLSLSMGVVFFALFFVLSGPVAAFFNEPPLETVITVLSLNFLVVAVASIGTARLSRAMNYRTVSLINFASTVTFSVVSITLATSGYGALSIAWASVLGVVTILLGQIIALRGNALIRPSLRGWRPLIHFGSFASGNGMLTTLTQRCPDLLIGRLMGFADAGLFSRGNSLITLFESALLASVRPVVANGLAALRRRGGDLDASLLQCYGNLTVVAWPFLTVLGLLAHPIILIMFGDQWLPSVPPARWLCVAALFGTITTIGAMAFTSVGAMRTLFSLQCVNVVLVVSLVTVGCFIGLRAVAMGVVVSSALAALLSLHRIRATFGVSITALAKAMGRSLVVTAAASLPPLIVLTSWGFNGPHPWSPTLIAGLGAAAVWTAAVWGIGHPLWPELRRLAPNRRSSAGVKAEQAAREA</sequence>
<accession>A0A418W302</accession>
<keyword evidence="4 7" id="KW-0812">Transmembrane</keyword>
<comment type="caution">
    <text evidence="8">The sequence shown here is derived from an EMBL/GenBank/DDBJ whole genome shotgun (WGS) entry which is preliminary data.</text>
</comment>
<dbReference type="AlphaFoldDB" id="A0A418W302"/>
<feature type="transmembrane region" description="Helical" evidence="7">
    <location>
        <begin position="166"/>
        <end position="185"/>
    </location>
</feature>
<keyword evidence="9" id="KW-1185">Reference proteome</keyword>
<protein>
    <recommendedName>
        <fullName evidence="10">Lipopolysaccharide biosynthesis protein</fullName>
    </recommendedName>
</protein>
<comment type="subcellular location">
    <subcellularLocation>
        <location evidence="1">Cell membrane</location>
        <topology evidence="1">Multi-pass membrane protein</topology>
    </subcellularLocation>
</comment>
<feature type="transmembrane region" description="Helical" evidence="7">
    <location>
        <begin position="411"/>
        <end position="431"/>
    </location>
</feature>
<dbReference type="Proteomes" id="UP000283458">
    <property type="component" value="Unassembled WGS sequence"/>
</dbReference>
<dbReference type="InterPro" id="IPR050833">
    <property type="entry name" value="Poly_Biosynth_Transport"/>
</dbReference>